<reference evidence="2" key="2">
    <citation type="submission" date="2014-06" db="EMBL/GenBank/DDBJ databases">
        <authorList>
            <person name="Aslett M."/>
        </authorList>
    </citation>
    <scope>NUCLEOTIDE SEQUENCE</scope>
</reference>
<dbReference type="OrthoDB" id="566238at2759"/>
<gene>
    <name evidence="2" type="ORF">EgrG_000663100</name>
</gene>
<dbReference type="PANTHER" id="PTHR44086:SF14">
    <property type="entry name" value="RHODANESE DOMAIN-CONTAINING PROTEIN"/>
    <property type="match status" value="1"/>
</dbReference>
<dbReference type="SMART" id="SM00450">
    <property type="entry name" value="RHOD"/>
    <property type="match status" value="1"/>
</dbReference>
<proteinExistence type="predicted"/>
<dbReference type="InterPro" id="IPR036873">
    <property type="entry name" value="Rhodanese-like_dom_sf"/>
</dbReference>
<reference evidence="2 3" key="1">
    <citation type="journal article" date="2013" name="Nature">
        <title>The genomes of four tapeworm species reveal adaptations to parasitism.</title>
        <authorList>
            <person name="Tsai I.J."/>
            <person name="Zarowiecki M."/>
            <person name="Holroyd N."/>
            <person name="Garciarrubio A."/>
            <person name="Sanchez-Flores A."/>
            <person name="Brooks K.L."/>
            <person name="Tracey A."/>
            <person name="Bobes R.J."/>
            <person name="Fragoso G."/>
            <person name="Sciutto E."/>
            <person name="Aslett M."/>
            <person name="Beasley H."/>
            <person name="Bennett H.M."/>
            <person name="Cai J."/>
            <person name="Camicia F."/>
            <person name="Clark R."/>
            <person name="Cucher M."/>
            <person name="De Silva N."/>
            <person name="Day T.A."/>
            <person name="Deplazes P."/>
            <person name="Estrada K."/>
            <person name="Fernandez C."/>
            <person name="Holland P.W."/>
            <person name="Hou J."/>
            <person name="Hu S."/>
            <person name="Huckvale T."/>
            <person name="Hung S.S."/>
            <person name="Kamenetzky L."/>
            <person name="Keane J.A."/>
            <person name="Kiss F."/>
            <person name="Koziol U."/>
            <person name="Lambert O."/>
            <person name="Liu K."/>
            <person name="Luo X."/>
            <person name="Luo Y."/>
            <person name="Macchiaroli N."/>
            <person name="Nichol S."/>
            <person name="Paps J."/>
            <person name="Parkinson J."/>
            <person name="Pouchkina-Stantcheva N."/>
            <person name="Riddiford N."/>
            <person name="Rosenzvit M."/>
            <person name="Salinas G."/>
            <person name="Wasmuth J.D."/>
            <person name="Zamanian M."/>
            <person name="Zheng Y."/>
            <person name="Cai X."/>
            <person name="Soberon X."/>
            <person name="Olson P.D."/>
            <person name="Laclette J.P."/>
            <person name="Brehm K."/>
            <person name="Berriman M."/>
            <person name="Garciarrubio A."/>
            <person name="Bobes R.J."/>
            <person name="Fragoso G."/>
            <person name="Sanchez-Flores A."/>
            <person name="Estrada K."/>
            <person name="Cevallos M.A."/>
            <person name="Morett E."/>
            <person name="Gonzalez V."/>
            <person name="Portillo T."/>
            <person name="Ochoa-Leyva A."/>
            <person name="Jose M.V."/>
            <person name="Sciutto E."/>
            <person name="Landa A."/>
            <person name="Jimenez L."/>
            <person name="Valdes V."/>
            <person name="Carrero J.C."/>
            <person name="Larralde C."/>
            <person name="Morales-Montor J."/>
            <person name="Limon-Lason J."/>
            <person name="Soberon X."/>
            <person name="Laclette J.P."/>
        </authorList>
    </citation>
    <scope>NUCLEOTIDE SEQUENCE [LARGE SCALE GENOMIC DNA]</scope>
</reference>
<evidence type="ECO:0000259" key="1">
    <source>
        <dbReference type="PROSITE" id="PS50206"/>
    </source>
</evidence>
<dbReference type="Gene3D" id="3.40.250.10">
    <property type="entry name" value="Rhodanese-like domain"/>
    <property type="match status" value="1"/>
</dbReference>
<accession>A0A068WGE4</accession>
<dbReference type="SUPFAM" id="SSF52821">
    <property type="entry name" value="Rhodanese/Cell cycle control phosphatase"/>
    <property type="match status" value="1"/>
</dbReference>
<evidence type="ECO:0000313" key="2">
    <source>
        <dbReference type="EMBL" id="CDS18790.1"/>
    </source>
</evidence>
<dbReference type="PROSITE" id="PS50206">
    <property type="entry name" value="RHODANESE_3"/>
    <property type="match status" value="1"/>
</dbReference>
<dbReference type="Proteomes" id="UP000492820">
    <property type="component" value="Unassembled WGS sequence"/>
</dbReference>
<feature type="domain" description="Rhodanese" evidence="1">
    <location>
        <begin position="63"/>
        <end position="162"/>
    </location>
</feature>
<dbReference type="EMBL" id="LK028578">
    <property type="protein sequence ID" value="CDS18790.1"/>
    <property type="molecule type" value="Genomic_DNA"/>
</dbReference>
<dbReference type="Pfam" id="PF00581">
    <property type="entry name" value="Rhodanese"/>
    <property type="match status" value="1"/>
</dbReference>
<evidence type="ECO:0000313" key="4">
    <source>
        <dbReference type="WBParaSite" id="EgrG_000663100"/>
    </source>
</evidence>
<protein>
    <submittedName>
        <fullName evidence="2 4">Heat shock protein 67b2</fullName>
    </submittedName>
</protein>
<name>A0A068WGE4_ECHGR</name>
<keyword evidence="2" id="KW-0346">Stress response</keyword>
<reference evidence="4" key="3">
    <citation type="submission" date="2020-10" db="UniProtKB">
        <authorList>
            <consortium name="WormBaseParasite"/>
        </authorList>
    </citation>
    <scope>IDENTIFICATION</scope>
</reference>
<dbReference type="AlphaFoldDB" id="A0A068WGE4"/>
<dbReference type="WBParaSite" id="EgrG_000663100">
    <property type="protein sequence ID" value="EgrG_000663100"/>
    <property type="gene ID" value="EgrG_000663100"/>
</dbReference>
<organism evidence="2">
    <name type="scientific">Echinococcus granulosus</name>
    <name type="common">Hydatid tapeworm</name>
    <dbReference type="NCBI Taxonomy" id="6210"/>
    <lineage>
        <taxon>Eukaryota</taxon>
        <taxon>Metazoa</taxon>
        <taxon>Spiralia</taxon>
        <taxon>Lophotrochozoa</taxon>
        <taxon>Platyhelminthes</taxon>
        <taxon>Cestoda</taxon>
        <taxon>Eucestoda</taxon>
        <taxon>Cyclophyllidea</taxon>
        <taxon>Taeniidae</taxon>
        <taxon>Echinococcus</taxon>
        <taxon>Echinococcus granulosus group</taxon>
    </lineage>
</organism>
<dbReference type="InterPro" id="IPR001763">
    <property type="entry name" value="Rhodanese-like_dom"/>
</dbReference>
<evidence type="ECO:0000313" key="3">
    <source>
        <dbReference type="Proteomes" id="UP000492820"/>
    </source>
</evidence>
<sequence>MAYKLGASIAISSFRKGCLLRPTSNFFNAMVYPRRQSLYRLISGDVTFNPNINVKTFNTICKEPKGAQIFDVREPGELETDGRFPEAVNIPLGEVESAFALEEAEFKAKYGVPKPKVTDDNIIFVCRVGKRSFTACKCVEKYGYKKTLNLDGGYVAWKEQSEE</sequence>
<dbReference type="PANTHER" id="PTHR44086">
    <property type="entry name" value="THIOSULFATE SULFURTRANSFERASE RDL2, MITOCHONDRIAL-RELATED"/>
    <property type="match status" value="1"/>
</dbReference>